<reference evidence="1" key="1">
    <citation type="submission" date="2017-07" db="EMBL/GenBank/DDBJ databases">
        <title>Taro Niue Genome Assembly and Annotation.</title>
        <authorList>
            <person name="Atibalentja N."/>
            <person name="Keating K."/>
            <person name="Fields C.J."/>
        </authorList>
    </citation>
    <scope>NUCLEOTIDE SEQUENCE</scope>
    <source>
        <strain evidence="1">Niue_2</strain>
        <tissue evidence="1">Leaf</tissue>
    </source>
</reference>
<organism evidence="1 2">
    <name type="scientific">Colocasia esculenta</name>
    <name type="common">Wild taro</name>
    <name type="synonym">Arum esculentum</name>
    <dbReference type="NCBI Taxonomy" id="4460"/>
    <lineage>
        <taxon>Eukaryota</taxon>
        <taxon>Viridiplantae</taxon>
        <taxon>Streptophyta</taxon>
        <taxon>Embryophyta</taxon>
        <taxon>Tracheophyta</taxon>
        <taxon>Spermatophyta</taxon>
        <taxon>Magnoliopsida</taxon>
        <taxon>Liliopsida</taxon>
        <taxon>Araceae</taxon>
        <taxon>Aroideae</taxon>
        <taxon>Colocasieae</taxon>
        <taxon>Colocasia</taxon>
    </lineage>
</organism>
<evidence type="ECO:0000313" key="2">
    <source>
        <dbReference type="Proteomes" id="UP000652761"/>
    </source>
</evidence>
<name>A0A843T8B9_COLES</name>
<protein>
    <submittedName>
        <fullName evidence="1">Uncharacterized protein</fullName>
    </submittedName>
</protein>
<proteinExistence type="predicted"/>
<dbReference type="Proteomes" id="UP000652761">
    <property type="component" value="Unassembled WGS sequence"/>
</dbReference>
<feature type="non-terminal residue" evidence="1">
    <location>
        <position position="1"/>
    </location>
</feature>
<accession>A0A843T8B9</accession>
<evidence type="ECO:0000313" key="1">
    <source>
        <dbReference type="EMBL" id="MQL68298.1"/>
    </source>
</evidence>
<keyword evidence="2" id="KW-1185">Reference proteome</keyword>
<dbReference type="EMBL" id="NMUH01000011">
    <property type="protein sequence ID" value="MQL68298.1"/>
    <property type="molecule type" value="Genomic_DNA"/>
</dbReference>
<gene>
    <name evidence="1" type="ORF">Taro_000581</name>
</gene>
<sequence length="485" mass="50665">AAAHAEWWRIVWSEAEVVVASVHSVWGTLGCTIPAVGLPAEVATAERVATSEKALTRSGATLSRHALMSRPAPPSQQGLVVVALTVAMGVPLGPSGGNATGYLPAFSDRRALISVLSGGVPISKAVPCVPAFADSPSRGFRKGCRACLWPLGLSWLRANSAVSVTVCHASSLSPGARHLRACPRDRLLPLPGTPSSVHLLREFSGRWACSSGSALVQCGPASPSHCLALCWFRSHIGRSGMGPQFGRTAVVVVSWSTGLTPTLHGGVSLAVSSSMGLVGLASWAVLSGFRSAGSLRVPVPEVHGGSVCGPSSLWRSEVVVPVRSGMLGACVVRLWSHVVAPVFRSECELQESVAVVAGCACFERGCWFARAVVGFVLGLRIRVGVLPEFFSVGSGGDEASVVWLIVVALHSRLRCIAWLPCVLVKFLELLVVVLNGALVVLVEVLPEPVCVASTDREVGFISRALWALPDGGLVSAMGVWLVVLL</sequence>
<dbReference type="AlphaFoldDB" id="A0A843T8B9"/>
<comment type="caution">
    <text evidence="1">The sequence shown here is derived from an EMBL/GenBank/DDBJ whole genome shotgun (WGS) entry which is preliminary data.</text>
</comment>